<evidence type="ECO:0000256" key="12">
    <source>
        <dbReference type="ARBA" id="ARBA00035585"/>
    </source>
</evidence>
<evidence type="ECO:0000256" key="10">
    <source>
        <dbReference type="ARBA" id="ARBA00023303"/>
    </source>
</evidence>
<dbReference type="GO" id="GO:0046872">
    <property type="term" value="F:metal ion binding"/>
    <property type="evidence" value="ECO:0007669"/>
    <property type="project" value="UniProtKB-KW"/>
</dbReference>
<feature type="binding site" evidence="14">
    <location>
        <position position="65"/>
    </location>
    <ligand>
        <name>Na(+)</name>
        <dbReference type="ChEBI" id="CHEBI:29101"/>
        <note>structural</note>
    </ligand>
</feature>
<dbReference type="RefSeq" id="WP_006586968.1">
    <property type="nucleotide sequence ID" value="NZ_CP160088.1"/>
</dbReference>
<dbReference type="EMBL" id="JAKHLF010000001">
    <property type="protein sequence ID" value="MCZ3843974.1"/>
    <property type="molecule type" value="Genomic_DNA"/>
</dbReference>
<comment type="caution">
    <text evidence="15">The sequence shown here is derived from an EMBL/GenBank/DDBJ whole genome shotgun (WGS) entry which is preliminary data.</text>
</comment>
<keyword evidence="2 14" id="KW-0813">Transport</keyword>
<evidence type="ECO:0000256" key="7">
    <source>
        <dbReference type="ARBA" id="ARBA00023053"/>
    </source>
</evidence>
<dbReference type="PANTHER" id="PTHR28259">
    <property type="entry name" value="FLUORIDE EXPORT PROTEIN 1-RELATED"/>
    <property type="match status" value="1"/>
</dbReference>
<evidence type="ECO:0000256" key="13">
    <source>
        <dbReference type="ARBA" id="ARBA00049940"/>
    </source>
</evidence>
<gene>
    <name evidence="14" type="primary">fluC</name>
    <name evidence="14" type="synonym">crcB</name>
    <name evidence="15" type="ORF">L2422_00355</name>
</gene>
<dbReference type="HAMAP" id="MF_00454">
    <property type="entry name" value="FluC"/>
    <property type="match status" value="1"/>
</dbReference>
<keyword evidence="6 14" id="KW-1133">Transmembrane helix</keyword>
<dbReference type="Proteomes" id="UP001213015">
    <property type="component" value="Unassembled WGS sequence"/>
</dbReference>
<keyword evidence="7 14" id="KW-0915">Sodium</keyword>
<keyword evidence="10 14" id="KW-0407">Ion channel</keyword>
<comment type="similarity">
    <text evidence="11 14">Belongs to the fluoride channel Fluc/FEX (TC 1.A.43) family.</text>
</comment>
<evidence type="ECO:0000256" key="9">
    <source>
        <dbReference type="ARBA" id="ARBA00023136"/>
    </source>
</evidence>
<evidence type="ECO:0000256" key="8">
    <source>
        <dbReference type="ARBA" id="ARBA00023065"/>
    </source>
</evidence>
<comment type="function">
    <text evidence="13 14">Fluoride-specific ion channel. Important for reducing fluoride concentration in the cell, thus reducing its toxicity.</text>
</comment>
<evidence type="ECO:0000256" key="14">
    <source>
        <dbReference type="HAMAP-Rule" id="MF_00454"/>
    </source>
</evidence>
<dbReference type="Pfam" id="PF02537">
    <property type="entry name" value="CRCB"/>
    <property type="match status" value="1"/>
</dbReference>
<keyword evidence="3 14" id="KW-1003">Cell membrane</keyword>
<feature type="binding site" evidence="14">
    <location>
        <position position="68"/>
    </location>
    <ligand>
        <name>Na(+)</name>
        <dbReference type="ChEBI" id="CHEBI:29101"/>
        <note>structural</note>
    </ligand>
</feature>
<dbReference type="GO" id="GO:0005886">
    <property type="term" value="C:plasma membrane"/>
    <property type="evidence" value="ECO:0007669"/>
    <property type="project" value="UniProtKB-SubCell"/>
</dbReference>
<evidence type="ECO:0000313" key="16">
    <source>
        <dbReference type="Proteomes" id="UP001213015"/>
    </source>
</evidence>
<keyword evidence="5 14" id="KW-0479">Metal-binding</keyword>
<evidence type="ECO:0000256" key="11">
    <source>
        <dbReference type="ARBA" id="ARBA00035120"/>
    </source>
</evidence>
<organism evidence="15 16">
    <name type="scientific">Lactobacillus mulieris</name>
    <dbReference type="NCBI Taxonomy" id="2508708"/>
    <lineage>
        <taxon>Bacteria</taxon>
        <taxon>Bacillati</taxon>
        <taxon>Bacillota</taxon>
        <taxon>Bacilli</taxon>
        <taxon>Lactobacillales</taxon>
        <taxon>Lactobacillaceae</taxon>
        <taxon>Lactobacillus</taxon>
    </lineage>
</organism>
<keyword evidence="4 14" id="KW-0812">Transmembrane</keyword>
<feature type="transmembrane region" description="Helical" evidence="14">
    <location>
        <begin position="56"/>
        <end position="73"/>
    </location>
</feature>
<keyword evidence="8 14" id="KW-0406">Ion transport</keyword>
<dbReference type="GO" id="GO:0140114">
    <property type="term" value="P:cellular detoxification of fluoride"/>
    <property type="evidence" value="ECO:0007669"/>
    <property type="project" value="UniProtKB-UniRule"/>
</dbReference>
<feature type="transmembrane region" description="Helical" evidence="14">
    <location>
        <begin position="31"/>
        <end position="49"/>
    </location>
</feature>
<dbReference type="AlphaFoldDB" id="A0AAP3GV52"/>
<evidence type="ECO:0000256" key="2">
    <source>
        <dbReference type="ARBA" id="ARBA00022448"/>
    </source>
</evidence>
<comment type="subcellular location">
    <subcellularLocation>
        <location evidence="1 14">Cell membrane</location>
        <topology evidence="1 14">Multi-pass membrane protein</topology>
    </subcellularLocation>
</comment>
<dbReference type="PANTHER" id="PTHR28259:SF16">
    <property type="entry name" value="FLUORIDE-SPECIFIC ION CHANNEL FLUC 2"/>
    <property type="match status" value="1"/>
</dbReference>
<reference evidence="15" key="1">
    <citation type="submission" date="2022-01" db="EMBL/GenBank/DDBJ databases">
        <title>VMRC isolate genome collection.</title>
        <authorList>
            <person name="France M."/>
            <person name="Rutt L."/>
            <person name="Humphrys M."/>
            <person name="Ravel J."/>
        </authorList>
    </citation>
    <scope>NUCLEOTIDE SEQUENCE</scope>
    <source>
        <strain evidence="15">C0127B5</strain>
    </source>
</reference>
<dbReference type="InterPro" id="IPR003691">
    <property type="entry name" value="FluC"/>
</dbReference>
<evidence type="ECO:0000256" key="6">
    <source>
        <dbReference type="ARBA" id="ARBA00022989"/>
    </source>
</evidence>
<evidence type="ECO:0000256" key="3">
    <source>
        <dbReference type="ARBA" id="ARBA00022475"/>
    </source>
</evidence>
<comment type="catalytic activity">
    <reaction evidence="12">
        <text>fluoride(in) = fluoride(out)</text>
        <dbReference type="Rhea" id="RHEA:76159"/>
        <dbReference type="ChEBI" id="CHEBI:17051"/>
    </reaction>
    <physiologicalReaction direction="left-to-right" evidence="12">
        <dbReference type="Rhea" id="RHEA:76160"/>
    </physiologicalReaction>
</comment>
<evidence type="ECO:0000256" key="1">
    <source>
        <dbReference type="ARBA" id="ARBA00004651"/>
    </source>
</evidence>
<proteinExistence type="inferred from homology"/>
<keyword evidence="9 14" id="KW-0472">Membrane</keyword>
<feature type="transmembrane region" description="Helical" evidence="14">
    <location>
        <begin position="85"/>
        <end position="107"/>
    </location>
</feature>
<protein>
    <recommendedName>
        <fullName evidence="14">Fluoride-specific ion channel FluC</fullName>
    </recommendedName>
</protein>
<evidence type="ECO:0000256" key="4">
    <source>
        <dbReference type="ARBA" id="ARBA00022692"/>
    </source>
</evidence>
<evidence type="ECO:0000256" key="5">
    <source>
        <dbReference type="ARBA" id="ARBA00022723"/>
    </source>
</evidence>
<accession>A0AAP3GV52</accession>
<dbReference type="GeneID" id="97459793"/>
<evidence type="ECO:0000313" key="15">
    <source>
        <dbReference type="EMBL" id="MCZ3843974.1"/>
    </source>
</evidence>
<dbReference type="GO" id="GO:0062054">
    <property type="term" value="F:fluoride channel activity"/>
    <property type="evidence" value="ECO:0007669"/>
    <property type="project" value="UniProtKB-UniRule"/>
</dbReference>
<name>A0AAP3GV52_9LACO</name>
<comment type="activity regulation">
    <text evidence="14">Na(+) is not transported, but it plays an essential structural role and its presence is essential for fluoride channel function.</text>
</comment>
<sequence length="111" mass="12234">MILAGLGAALGAIFRYFLTVTIKPNHLWPKTTFFINMTGAFCLGFLFALGVDKNVYTFLGIGILGGYTTFSTLNKELVTLRKTKIGLLYAVSSYLLGLLLVYIGFYLGKMM</sequence>